<evidence type="ECO:0000313" key="10">
    <source>
        <dbReference type="EMBL" id="CAJ1921070.1"/>
    </source>
</evidence>
<evidence type="ECO:0000259" key="9">
    <source>
        <dbReference type="PROSITE" id="PS50222"/>
    </source>
</evidence>
<dbReference type="InterPro" id="IPR038299">
    <property type="entry name" value="DAO_C_sf"/>
</dbReference>
<dbReference type="Gene3D" id="1.10.238.10">
    <property type="entry name" value="EF-hand"/>
    <property type="match status" value="1"/>
</dbReference>
<dbReference type="SMART" id="SM00054">
    <property type="entry name" value="EFh"/>
    <property type="match status" value="2"/>
</dbReference>
<dbReference type="PRINTS" id="PR01001">
    <property type="entry name" value="FADG3PDH"/>
</dbReference>
<dbReference type="InterPro" id="IPR006076">
    <property type="entry name" value="FAD-dep_OxRdtase"/>
</dbReference>
<accession>A0AAD2CH94</accession>
<dbReference type="Gene3D" id="3.30.9.10">
    <property type="entry name" value="D-Amino Acid Oxidase, subunit A, domain 2"/>
    <property type="match status" value="1"/>
</dbReference>
<dbReference type="SUPFAM" id="SSF47473">
    <property type="entry name" value="EF-hand"/>
    <property type="match status" value="1"/>
</dbReference>
<comment type="caution">
    <text evidence="10">The sequence shown here is derived from an EMBL/GenBank/DDBJ whole genome shotgun (WGS) entry which is preliminary data.</text>
</comment>
<evidence type="ECO:0000256" key="7">
    <source>
        <dbReference type="ARBA" id="ARBA00023002"/>
    </source>
</evidence>
<dbReference type="AlphaFoldDB" id="A0AAD2CH94"/>
<dbReference type="GO" id="GO:0005509">
    <property type="term" value="F:calcium ion binding"/>
    <property type="evidence" value="ECO:0007669"/>
    <property type="project" value="InterPro"/>
</dbReference>
<sequence>MNRGSNLSKAILAHRRKLLLATGTTAVTGASFFSEENSSLPTLDKHGKRLDRTFAFPSALGLATMSTTECKEAKVKDLGPTTIPIPTRDEQLSKLKKGETFDILVVGGGATGAGAALDAATRGLSVAMIERGDFGNETSARSTKLIWAGIRYIATGFSALLRFHNITRPLDAISDFMGEFNMVMGAHKERRILLENNPHLTNWVPIAIPFTSWVSWPAPFGHPIFATAPVVMPLVMKFYDGMSGFTCPPSHIMGKKRAARKFPQLDQDAKYFSVFYEGQHNDSRTNTCIALTAAEEGATVANYVEMIDILKDKSGKATGIKCRDNLSGKTFQVHAKAIVFAGGPFTDSLRKMEDKNSEPAVNAAAGTHIVLPNYFCPAGIGMLDINTSDGRFLFFLPWEGHTLIGTTDRKGPAESSYGPPEQEIRYLLDEVQKYLAGDIKVRRSDVLSAWQGYRPLASDPNAPPGAPVSRDHIISVNPDTGVTFITGGKWTTYREMAEDVIDRVISLHKLNPPKESSTATRPLRGGVGYRRNLPITLVQDFGVSEESAKHLARTYGMNALDVCRMATPTSKRWPRFGNVLIEGFPYLEDEIPYICKHEMVCTLTDMLTLRTRVAYLNKDAAIAAAPKIADLMAKELGWSWREKKRQLNDALEVLSTFGGPIPDKAAAALELSTELKTVREVFEKMDLGSTGYIDLTEFMDCCTMLGMPFKDRQKAKKAFETIDSKGDGKIDMGEFVAWWEKGGGLQAQIANKLKFKATKETSVGAAFG</sequence>
<dbReference type="PROSITE" id="PS50222">
    <property type="entry name" value="EF_HAND_2"/>
    <property type="match status" value="2"/>
</dbReference>
<organism evidence="10 11">
    <name type="scientific">Cylindrotheca closterium</name>
    <dbReference type="NCBI Taxonomy" id="2856"/>
    <lineage>
        <taxon>Eukaryota</taxon>
        <taxon>Sar</taxon>
        <taxon>Stramenopiles</taxon>
        <taxon>Ochrophyta</taxon>
        <taxon>Bacillariophyta</taxon>
        <taxon>Bacillariophyceae</taxon>
        <taxon>Bacillariophycidae</taxon>
        <taxon>Bacillariales</taxon>
        <taxon>Bacillariaceae</taxon>
        <taxon>Cylindrotheca</taxon>
    </lineage>
</organism>
<feature type="domain" description="EF-hand" evidence="9">
    <location>
        <begin position="673"/>
        <end position="708"/>
    </location>
</feature>
<dbReference type="GO" id="GO:0005739">
    <property type="term" value="C:mitochondrion"/>
    <property type="evidence" value="ECO:0007669"/>
    <property type="project" value="TreeGrafter"/>
</dbReference>
<dbReference type="Pfam" id="PF01266">
    <property type="entry name" value="DAO"/>
    <property type="match status" value="1"/>
</dbReference>
<dbReference type="InterPro" id="IPR000447">
    <property type="entry name" value="G3P_DH_FAD-dep"/>
</dbReference>
<evidence type="ECO:0000256" key="2">
    <source>
        <dbReference type="ARBA" id="ARBA00004745"/>
    </source>
</evidence>
<dbReference type="InterPro" id="IPR011992">
    <property type="entry name" value="EF-hand-dom_pair"/>
</dbReference>
<dbReference type="PANTHER" id="PTHR11985">
    <property type="entry name" value="GLYCEROL-3-PHOSPHATE DEHYDROGENASE"/>
    <property type="match status" value="1"/>
</dbReference>
<protein>
    <recommendedName>
        <fullName evidence="4 8">Glycerol-3-phosphate dehydrogenase</fullName>
        <ecNumber evidence="4 8">1.1.5.3</ecNumber>
    </recommendedName>
</protein>
<reference evidence="10" key="1">
    <citation type="submission" date="2023-08" db="EMBL/GenBank/DDBJ databases">
        <authorList>
            <person name="Audoor S."/>
            <person name="Bilcke G."/>
        </authorList>
    </citation>
    <scope>NUCLEOTIDE SEQUENCE</scope>
</reference>
<feature type="domain" description="EF-hand" evidence="9">
    <location>
        <begin position="710"/>
        <end position="745"/>
    </location>
</feature>
<dbReference type="GO" id="GO:0006072">
    <property type="term" value="P:glycerol-3-phosphate metabolic process"/>
    <property type="evidence" value="ECO:0007669"/>
    <property type="project" value="UniProtKB-UniRule"/>
</dbReference>
<name>A0AAD2CH94_9STRA</name>
<dbReference type="PANTHER" id="PTHR11985:SF15">
    <property type="entry name" value="GLYCEROL-3-PHOSPHATE DEHYDROGENASE, MITOCHONDRIAL"/>
    <property type="match status" value="1"/>
</dbReference>
<keyword evidence="11" id="KW-1185">Reference proteome</keyword>
<evidence type="ECO:0000313" key="11">
    <source>
        <dbReference type="Proteomes" id="UP001295423"/>
    </source>
</evidence>
<dbReference type="GO" id="GO:0004368">
    <property type="term" value="F:glycerol-3-phosphate dehydrogenase (quinone) activity"/>
    <property type="evidence" value="ECO:0007669"/>
    <property type="project" value="UniProtKB-EC"/>
</dbReference>
<dbReference type="EC" id="1.1.5.3" evidence="4 8"/>
<comment type="catalytic activity">
    <reaction evidence="8">
        <text>a quinone + sn-glycerol 3-phosphate = dihydroxyacetone phosphate + a quinol</text>
        <dbReference type="Rhea" id="RHEA:18977"/>
        <dbReference type="ChEBI" id="CHEBI:24646"/>
        <dbReference type="ChEBI" id="CHEBI:57597"/>
        <dbReference type="ChEBI" id="CHEBI:57642"/>
        <dbReference type="ChEBI" id="CHEBI:132124"/>
        <dbReference type="EC" id="1.1.5.3"/>
    </reaction>
</comment>
<dbReference type="EMBL" id="CAKOGP040000002">
    <property type="protein sequence ID" value="CAJ1921070.1"/>
    <property type="molecule type" value="Genomic_DNA"/>
</dbReference>
<dbReference type="Gene3D" id="1.10.8.870">
    <property type="entry name" value="Alpha-glycerophosphate oxidase, cap domain"/>
    <property type="match status" value="1"/>
</dbReference>
<dbReference type="PROSITE" id="PS00977">
    <property type="entry name" value="FAD_G3PDH_1"/>
    <property type="match status" value="1"/>
</dbReference>
<dbReference type="Pfam" id="PF16901">
    <property type="entry name" value="DAO_C"/>
    <property type="match status" value="1"/>
</dbReference>
<evidence type="ECO:0000256" key="4">
    <source>
        <dbReference type="ARBA" id="ARBA00013029"/>
    </source>
</evidence>
<dbReference type="InterPro" id="IPR002048">
    <property type="entry name" value="EF_hand_dom"/>
</dbReference>
<comment type="cofactor">
    <cofactor evidence="1 8">
        <name>FAD</name>
        <dbReference type="ChEBI" id="CHEBI:57692"/>
    </cofactor>
</comment>
<dbReference type="InterPro" id="IPR031656">
    <property type="entry name" value="DAO_C"/>
</dbReference>
<dbReference type="CDD" id="cd00051">
    <property type="entry name" value="EFh"/>
    <property type="match status" value="1"/>
</dbReference>
<keyword evidence="5 8" id="KW-0285">Flavoprotein</keyword>
<dbReference type="SUPFAM" id="SSF54373">
    <property type="entry name" value="FAD-linked reductases, C-terminal domain"/>
    <property type="match status" value="1"/>
</dbReference>
<evidence type="ECO:0000256" key="3">
    <source>
        <dbReference type="ARBA" id="ARBA00007330"/>
    </source>
</evidence>
<evidence type="ECO:0000256" key="6">
    <source>
        <dbReference type="ARBA" id="ARBA00022827"/>
    </source>
</evidence>
<dbReference type="InterPro" id="IPR036188">
    <property type="entry name" value="FAD/NAD-bd_sf"/>
</dbReference>
<dbReference type="SUPFAM" id="SSF51905">
    <property type="entry name" value="FAD/NAD(P)-binding domain"/>
    <property type="match status" value="1"/>
</dbReference>
<keyword evidence="6" id="KW-0274">FAD</keyword>
<proteinExistence type="inferred from homology"/>
<evidence type="ECO:0000256" key="8">
    <source>
        <dbReference type="RuleBase" id="RU361217"/>
    </source>
</evidence>
<dbReference type="PROSITE" id="PS00978">
    <property type="entry name" value="FAD_G3PDH_2"/>
    <property type="match status" value="1"/>
</dbReference>
<dbReference type="Gene3D" id="3.50.50.60">
    <property type="entry name" value="FAD/NAD(P)-binding domain"/>
    <property type="match status" value="1"/>
</dbReference>
<comment type="pathway">
    <text evidence="2">Polyol metabolism; glycerol degradation.</text>
</comment>
<evidence type="ECO:0000256" key="1">
    <source>
        <dbReference type="ARBA" id="ARBA00001974"/>
    </source>
</evidence>
<dbReference type="Proteomes" id="UP001295423">
    <property type="component" value="Unassembled WGS sequence"/>
</dbReference>
<gene>
    <name evidence="10" type="ORF">CYCCA115_LOCUS914</name>
</gene>
<comment type="similarity">
    <text evidence="3 8">Belongs to the FAD-dependent glycerol-3-phosphate dehydrogenase family.</text>
</comment>
<keyword evidence="7 8" id="KW-0560">Oxidoreductase</keyword>
<evidence type="ECO:0000256" key="5">
    <source>
        <dbReference type="ARBA" id="ARBA00022630"/>
    </source>
</evidence>